<sequence>MEADYILRFRDDEKAELALYSVRKTGGARRMLVRVIGKPARKGHEEIVKITGGSGIALIKSEAKEREYSVRPDLAPIIGSFLLLLRRSRDPSKWCKAFNEVMRGRMMAFGETFARFFDIAVSLSAELKKTSGTKAQGEALLPEVADAISASLKSFIFSIEKRVREYAPKAF</sequence>
<dbReference type="AlphaFoldDB" id="A0A7C4H439"/>
<comment type="caution">
    <text evidence="1">The sequence shown here is derived from an EMBL/GenBank/DDBJ whole genome shotgun (WGS) entry which is preliminary data.</text>
</comment>
<accession>A0A7C4H439</accession>
<name>A0A7C4H439_THEPE</name>
<dbReference type="EMBL" id="DTBQ01000072">
    <property type="protein sequence ID" value="HGM46626.1"/>
    <property type="molecule type" value="Genomic_DNA"/>
</dbReference>
<protein>
    <submittedName>
        <fullName evidence="1">Uncharacterized protein</fullName>
    </submittedName>
</protein>
<organism evidence="1">
    <name type="scientific">Thermofilum pendens</name>
    <dbReference type="NCBI Taxonomy" id="2269"/>
    <lineage>
        <taxon>Archaea</taxon>
        <taxon>Thermoproteota</taxon>
        <taxon>Thermoprotei</taxon>
        <taxon>Thermofilales</taxon>
        <taxon>Thermofilaceae</taxon>
        <taxon>Thermofilum</taxon>
    </lineage>
</organism>
<proteinExistence type="predicted"/>
<gene>
    <name evidence="1" type="ORF">ENU21_02575</name>
</gene>
<evidence type="ECO:0000313" key="1">
    <source>
        <dbReference type="EMBL" id="HGM46626.1"/>
    </source>
</evidence>
<reference evidence="1" key="1">
    <citation type="journal article" date="2020" name="mSystems">
        <title>Genome- and Community-Level Interaction Insights into Carbon Utilization and Element Cycling Functions of Hydrothermarchaeota in Hydrothermal Sediment.</title>
        <authorList>
            <person name="Zhou Z."/>
            <person name="Liu Y."/>
            <person name="Xu W."/>
            <person name="Pan J."/>
            <person name="Luo Z.H."/>
            <person name="Li M."/>
        </authorList>
    </citation>
    <scope>NUCLEOTIDE SEQUENCE</scope>
    <source>
        <strain evidence="1">SpSt-649</strain>
    </source>
</reference>